<dbReference type="CDD" id="cd15840">
    <property type="entry name" value="SNARE_Qa"/>
    <property type="match status" value="1"/>
</dbReference>
<evidence type="ECO:0000313" key="5">
    <source>
        <dbReference type="Proteomes" id="UP000247409"/>
    </source>
</evidence>
<dbReference type="PANTHER" id="PTHR19957">
    <property type="entry name" value="SYNTAXIN"/>
    <property type="match status" value="1"/>
</dbReference>
<dbReference type="GO" id="GO:0006906">
    <property type="term" value="P:vesicle fusion"/>
    <property type="evidence" value="ECO:0007669"/>
    <property type="project" value="TreeGrafter"/>
</dbReference>
<keyword evidence="2" id="KW-1133">Transmembrane helix</keyword>
<evidence type="ECO:0000256" key="2">
    <source>
        <dbReference type="SAM" id="Phobius"/>
    </source>
</evidence>
<dbReference type="Proteomes" id="UP000247409">
    <property type="component" value="Unassembled WGS sequence"/>
</dbReference>
<keyword evidence="2" id="KW-0472">Membrane</keyword>
<dbReference type="GO" id="GO:0031201">
    <property type="term" value="C:SNARE complex"/>
    <property type="evidence" value="ECO:0007669"/>
    <property type="project" value="TreeGrafter"/>
</dbReference>
<dbReference type="Gene3D" id="1.20.5.110">
    <property type="match status" value="1"/>
</dbReference>
<dbReference type="OrthoDB" id="364348at2759"/>
<dbReference type="AlphaFoldDB" id="A0A2V3IVP9"/>
<feature type="transmembrane region" description="Helical" evidence="2">
    <location>
        <begin position="260"/>
        <end position="280"/>
    </location>
</feature>
<dbReference type="PANTHER" id="PTHR19957:SF38">
    <property type="entry name" value="LD27581P"/>
    <property type="match status" value="1"/>
</dbReference>
<dbReference type="GO" id="GO:0012505">
    <property type="term" value="C:endomembrane system"/>
    <property type="evidence" value="ECO:0007669"/>
    <property type="project" value="TreeGrafter"/>
</dbReference>
<dbReference type="EMBL" id="NBIV01000043">
    <property type="protein sequence ID" value="PXF46191.1"/>
    <property type="molecule type" value="Genomic_DNA"/>
</dbReference>
<keyword evidence="5" id="KW-1185">Reference proteome</keyword>
<gene>
    <name evidence="4" type="ORF">BWQ96_04068</name>
</gene>
<dbReference type="GO" id="GO:0000149">
    <property type="term" value="F:SNARE binding"/>
    <property type="evidence" value="ECO:0007669"/>
    <property type="project" value="TreeGrafter"/>
</dbReference>
<protein>
    <recommendedName>
        <fullName evidence="3">t-SNARE coiled-coil homology domain-containing protein</fullName>
    </recommendedName>
</protein>
<dbReference type="GO" id="GO:0048278">
    <property type="term" value="P:vesicle docking"/>
    <property type="evidence" value="ECO:0007669"/>
    <property type="project" value="TreeGrafter"/>
</dbReference>
<evidence type="ECO:0000259" key="3">
    <source>
        <dbReference type="PROSITE" id="PS50192"/>
    </source>
</evidence>
<sequence>MSFADVAHKLPVAADVHSAPAVAELQRLLKPLAANNTALQHAAAQLSSDASPLPNAPLLRRVRALREQNRHIVRAASNLVVALDALLPNASAPLLRRAADAKARFQTLLHDFSRLVHHSAAAENAYLQRLQQQPAPHEPHALTESQTALVEEEKQLLFVTPTESQPLLPASQRTAAERATLRELHTTHSLAREQNTVLTEMQSSIHDVNSIFKDLAVMVADQRPQLEYVEVALSDSTRDVQRARNELEKTKRRHERNKRFFFVSLLSVAAVVAVLLILVFN</sequence>
<dbReference type="InterPro" id="IPR045242">
    <property type="entry name" value="Syntaxin"/>
</dbReference>
<dbReference type="InterPro" id="IPR010989">
    <property type="entry name" value="SNARE"/>
</dbReference>
<reference evidence="4 5" key="1">
    <citation type="journal article" date="2018" name="Mol. Biol. Evol.">
        <title>Analysis of the draft genome of the red seaweed Gracilariopsis chorda provides insights into genome size evolution in Rhodophyta.</title>
        <authorList>
            <person name="Lee J."/>
            <person name="Yang E.C."/>
            <person name="Graf L."/>
            <person name="Yang J.H."/>
            <person name="Qiu H."/>
            <person name="Zel Zion U."/>
            <person name="Chan C.X."/>
            <person name="Stephens T.G."/>
            <person name="Weber A.P.M."/>
            <person name="Boo G.H."/>
            <person name="Boo S.M."/>
            <person name="Kim K.M."/>
            <person name="Shin Y."/>
            <person name="Jung M."/>
            <person name="Lee S.J."/>
            <person name="Yim H.S."/>
            <person name="Lee J.H."/>
            <person name="Bhattacharya D."/>
            <person name="Yoon H.S."/>
        </authorList>
    </citation>
    <scope>NUCLEOTIDE SEQUENCE [LARGE SCALE GENOMIC DNA]</scope>
    <source>
        <strain evidence="4 5">SKKU-2015</strain>
        <tissue evidence="4">Whole body</tissue>
    </source>
</reference>
<proteinExistence type="inferred from homology"/>
<evidence type="ECO:0000313" key="4">
    <source>
        <dbReference type="EMBL" id="PXF46191.1"/>
    </source>
</evidence>
<accession>A0A2V3IVP9</accession>
<dbReference type="SUPFAM" id="SSF47661">
    <property type="entry name" value="t-snare proteins"/>
    <property type="match status" value="1"/>
</dbReference>
<dbReference type="GO" id="GO:0005484">
    <property type="term" value="F:SNAP receptor activity"/>
    <property type="evidence" value="ECO:0007669"/>
    <property type="project" value="TreeGrafter"/>
</dbReference>
<dbReference type="PROSITE" id="PS50192">
    <property type="entry name" value="T_SNARE"/>
    <property type="match status" value="1"/>
</dbReference>
<dbReference type="SMART" id="SM00397">
    <property type="entry name" value="t_SNARE"/>
    <property type="match status" value="1"/>
</dbReference>
<comment type="caution">
    <text evidence="4">The sequence shown here is derived from an EMBL/GenBank/DDBJ whole genome shotgun (WGS) entry which is preliminary data.</text>
</comment>
<keyword evidence="2" id="KW-0812">Transmembrane</keyword>
<feature type="domain" description="T-SNARE coiled-coil homology" evidence="3">
    <location>
        <begin position="188"/>
        <end position="250"/>
    </location>
</feature>
<evidence type="ECO:0000256" key="1">
    <source>
        <dbReference type="ARBA" id="ARBA00009063"/>
    </source>
</evidence>
<name>A0A2V3IVP9_9FLOR</name>
<dbReference type="InterPro" id="IPR000727">
    <property type="entry name" value="T_SNARE_dom"/>
</dbReference>
<organism evidence="4 5">
    <name type="scientific">Gracilariopsis chorda</name>
    <dbReference type="NCBI Taxonomy" id="448386"/>
    <lineage>
        <taxon>Eukaryota</taxon>
        <taxon>Rhodophyta</taxon>
        <taxon>Florideophyceae</taxon>
        <taxon>Rhodymeniophycidae</taxon>
        <taxon>Gracilariales</taxon>
        <taxon>Gracilariaceae</taxon>
        <taxon>Gracilariopsis</taxon>
    </lineage>
</organism>
<dbReference type="STRING" id="448386.A0A2V3IVP9"/>
<dbReference type="GO" id="GO:0006886">
    <property type="term" value="P:intracellular protein transport"/>
    <property type="evidence" value="ECO:0007669"/>
    <property type="project" value="TreeGrafter"/>
</dbReference>
<comment type="similarity">
    <text evidence="1">Belongs to the syntaxin family.</text>
</comment>